<name>A0A8H3ERE1_9LECA</name>
<dbReference type="EMBL" id="CAJPDS010000007">
    <property type="protein sequence ID" value="CAF9908867.1"/>
    <property type="molecule type" value="Genomic_DNA"/>
</dbReference>
<reference evidence="2" key="1">
    <citation type="submission" date="2021-03" db="EMBL/GenBank/DDBJ databases">
        <authorList>
            <person name="Tagirdzhanova G."/>
        </authorList>
    </citation>
    <scope>NUCLEOTIDE SEQUENCE</scope>
</reference>
<organism evidence="2 3">
    <name type="scientific">Heterodermia speciosa</name>
    <dbReference type="NCBI Taxonomy" id="116794"/>
    <lineage>
        <taxon>Eukaryota</taxon>
        <taxon>Fungi</taxon>
        <taxon>Dikarya</taxon>
        <taxon>Ascomycota</taxon>
        <taxon>Pezizomycotina</taxon>
        <taxon>Lecanoromycetes</taxon>
        <taxon>OSLEUM clade</taxon>
        <taxon>Lecanoromycetidae</taxon>
        <taxon>Caliciales</taxon>
        <taxon>Physciaceae</taxon>
        <taxon>Heterodermia</taxon>
    </lineage>
</organism>
<feature type="chain" id="PRO_5033992835" evidence="1">
    <location>
        <begin position="23"/>
        <end position="194"/>
    </location>
</feature>
<accession>A0A8H3ERE1</accession>
<dbReference type="Proteomes" id="UP000664521">
    <property type="component" value="Unassembled WGS sequence"/>
</dbReference>
<dbReference type="AlphaFoldDB" id="A0A8H3ERE1"/>
<proteinExistence type="predicted"/>
<keyword evidence="1" id="KW-0732">Signal</keyword>
<keyword evidence="3" id="KW-1185">Reference proteome</keyword>
<comment type="caution">
    <text evidence="2">The sequence shown here is derived from an EMBL/GenBank/DDBJ whole genome shotgun (WGS) entry which is preliminary data.</text>
</comment>
<evidence type="ECO:0000256" key="1">
    <source>
        <dbReference type="SAM" id="SignalP"/>
    </source>
</evidence>
<gene>
    <name evidence="2" type="ORF">HETSPECPRED_008755</name>
</gene>
<feature type="signal peptide" evidence="1">
    <location>
        <begin position="1"/>
        <end position="22"/>
    </location>
</feature>
<evidence type="ECO:0000313" key="2">
    <source>
        <dbReference type="EMBL" id="CAF9908867.1"/>
    </source>
</evidence>
<sequence>MHRLALFSWCSIFIYLLSPAFALPTGGNNLRIYTIPDHVTRKDITNQACEASAHYCRRGDLGASDVTTLARRRFVRLDFATNWYVVYEAFGMFFPAERMIPALETFYSAFEAQVRTDWSNTPALDHIKIRQGMLELEFWNPNGVIPWPWVSVFANILLKLARQGQSGAIEAVFFDSMGGNIVVAQRIYIAAAAA</sequence>
<evidence type="ECO:0000313" key="3">
    <source>
        <dbReference type="Proteomes" id="UP000664521"/>
    </source>
</evidence>
<protein>
    <submittedName>
        <fullName evidence="2">Uncharacterized protein</fullName>
    </submittedName>
</protein>